<protein>
    <submittedName>
        <fullName evidence="8">Transcription elongation regulator 1</fullName>
    </submittedName>
</protein>
<evidence type="ECO:0000313" key="6">
    <source>
        <dbReference type="EMBL" id="VDD91075.1"/>
    </source>
</evidence>
<dbReference type="Gene3D" id="2.20.70.10">
    <property type="match status" value="3"/>
</dbReference>
<dbReference type="GO" id="GO:0070063">
    <property type="term" value="F:RNA polymerase binding"/>
    <property type="evidence" value="ECO:0007669"/>
    <property type="project" value="InterPro"/>
</dbReference>
<feature type="region of interest" description="Disordered" evidence="3">
    <location>
        <begin position="58"/>
        <end position="87"/>
    </location>
</feature>
<dbReference type="Proteomes" id="UP000274131">
    <property type="component" value="Unassembled WGS sequence"/>
</dbReference>
<dbReference type="Gene3D" id="1.10.10.440">
    <property type="entry name" value="FF domain"/>
    <property type="match status" value="6"/>
</dbReference>
<keyword evidence="2" id="KW-0175">Coiled coil</keyword>
<evidence type="ECO:0000256" key="1">
    <source>
        <dbReference type="ARBA" id="ARBA00022737"/>
    </source>
</evidence>
<feature type="region of interest" description="Disordered" evidence="3">
    <location>
        <begin position="612"/>
        <end position="719"/>
    </location>
</feature>
<feature type="region of interest" description="Disordered" evidence="3">
    <location>
        <begin position="370"/>
        <end position="407"/>
    </location>
</feature>
<proteinExistence type="predicted"/>
<keyword evidence="7" id="KW-1185">Reference proteome</keyword>
<dbReference type="InterPro" id="IPR001202">
    <property type="entry name" value="WW_dom"/>
</dbReference>
<dbReference type="SMART" id="SM00441">
    <property type="entry name" value="FF"/>
    <property type="match status" value="6"/>
</dbReference>
<evidence type="ECO:0000256" key="2">
    <source>
        <dbReference type="SAM" id="Coils"/>
    </source>
</evidence>
<dbReference type="PROSITE" id="PS01159">
    <property type="entry name" value="WW_DOMAIN_1"/>
    <property type="match status" value="1"/>
</dbReference>
<feature type="domain" description="FF" evidence="5">
    <location>
        <begin position="800"/>
        <end position="855"/>
    </location>
</feature>
<dbReference type="InterPro" id="IPR057565">
    <property type="entry name" value="WW_TCRG1_3rd"/>
</dbReference>
<dbReference type="CDD" id="cd00201">
    <property type="entry name" value="WW"/>
    <property type="match status" value="3"/>
</dbReference>
<evidence type="ECO:0000259" key="4">
    <source>
        <dbReference type="PROSITE" id="PS50020"/>
    </source>
</evidence>
<feature type="domain" description="FF" evidence="5">
    <location>
        <begin position="1068"/>
        <end position="1133"/>
    </location>
</feature>
<reference evidence="6 7" key="2">
    <citation type="submission" date="2018-10" db="EMBL/GenBank/DDBJ databases">
        <authorList>
            <consortium name="Pathogen Informatics"/>
        </authorList>
    </citation>
    <scope>NUCLEOTIDE SEQUENCE [LARGE SCALE GENOMIC DNA]</scope>
</reference>
<dbReference type="PANTHER" id="PTHR15377">
    <property type="entry name" value="TRANSCRIPTION ELONGATION REGULATOR 1"/>
    <property type="match status" value="1"/>
</dbReference>
<feature type="coiled-coil region" evidence="2">
    <location>
        <begin position="534"/>
        <end position="568"/>
    </location>
</feature>
<dbReference type="InterPro" id="IPR002713">
    <property type="entry name" value="FF_domain"/>
</dbReference>
<dbReference type="FunFam" id="2.20.70.10:FF:000049">
    <property type="entry name" value="Transcription elongation regulator 1-like"/>
    <property type="match status" value="1"/>
</dbReference>
<feature type="region of interest" description="Disordered" evidence="3">
    <location>
        <begin position="1132"/>
        <end position="1153"/>
    </location>
</feature>
<dbReference type="InterPro" id="IPR036020">
    <property type="entry name" value="WW_dom_sf"/>
</dbReference>
<feature type="compositionally biased region" description="Acidic residues" evidence="3">
    <location>
        <begin position="905"/>
        <end position="917"/>
    </location>
</feature>
<feature type="compositionally biased region" description="Low complexity" evidence="3">
    <location>
        <begin position="375"/>
        <end position="400"/>
    </location>
</feature>
<dbReference type="PROSITE" id="PS51676">
    <property type="entry name" value="FF"/>
    <property type="match status" value="4"/>
</dbReference>
<evidence type="ECO:0000313" key="8">
    <source>
        <dbReference type="WBParaSite" id="EVEC_0000621501-mRNA-1"/>
    </source>
</evidence>
<dbReference type="Pfam" id="PF23517">
    <property type="entry name" value="WW_TCERG1"/>
    <property type="match status" value="1"/>
</dbReference>
<dbReference type="Pfam" id="PF00397">
    <property type="entry name" value="WW"/>
    <property type="match status" value="2"/>
</dbReference>
<accession>A0A0N4V7F0</accession>
<feature type="compositionally biased region" description="Acidic residues" evidence="3">
    <location>
        <begin position="648"/>
        <end position="658"/>
    </location>
</feature>
<feature type="compositionally biased region" description="Basic and acidic residues" evidence="3">
    <location>
        <begin position="614"/>
        <end position="624"/>
    </location>
</feature>
<keyword evidence="1" id="KW-0677">Repeat</keyword>
<dbReference type="AlphaFoldDB" id="A0A0N4V7F0"/>
<feature type="compositionally biased region" description="Basic and acidic residues" evidence="3">
    <location>
        <begin position="631"/>
        <end position="647"/>
    </location>
</feature>
<dbReference type="PANTHER" id="PTHR15377:SF3">
    <property type="entry name" value="WW DOMAIN-CONTAINING PROTEIN"/>
    <property type="match status" value="1"/>
</dbReference>
<feature type="compositionally biased region" description="Basic and acidic residues" evidence="3">
    <location>
        <begin position="918"/>
        <end position="928"/>
    </location>
</feature>
<feature type="region of interest" description="Disordered" evidence="3">
    <location>
        <begin position="903"/>
        <end position="928"/>
    </location>
</feature>
<dbReference type="GO" id="GO:0005634">
    <property type="term" value="C:nucleus"/>
    <property type="evidence" value="ECO:0007669"/>
    <property type="project" value="TreeGrafter"/>
</dbReference>
<dbReference type="GO" id="GO:0003712">
    <property type="term" value="F:transcription coregulator activity"/>
    <property type="evidence" value="ECO:0007669"/>
    <property type="project" value="TreeGrafter"/>
</dbReference>
<name>A0A0N4V7F0_ENTVE</name>
<dbReference type="InterPro" id="IPR036517">
    <property type="entry name" value="FF_domain_sf"/>
</dbReference>
<gene>
    <name evidence="6" type="ORF">EVEC_LOCUS5826</name>
</gene>
<feature type="domain" description="WW" evidence="4">
    <location>
        <begin position="584"/>
        <end position="617"/>
    </location>
</feature>
<sequence length="1153" mass="129916">MDVEPAENTESNEPIEAHEALETSEEHEAHELHDMHDMHEMHEEANVVVAKIVPDNEAEQQASAGDTAEDGTMKAEPESSEVAADASVAQANGHYENGEGGEAMEMEGYDESLDPFRGGPRPAWRPGMQPQFSTPGTMTGWGTRGSPGSTWRGRSMSRPPMYHNGPPRGPPGNYSETEGSSDYYTNSGSIGTAPRVLETLEKSGNLVFRATFVFLSLNSKFLFPGSIRMQGPTGSPYTRPQRPYGMRGGPMMGARGPMGYGDRGRGGIPGFAQRAPYFPGYPGPMPPMAGAPMAQAAATPQLSPAAQAEKLKKLAGVPADQELWVETKSPEGKPYYYNAVTRDTVWERPANAKVMEQAELQALVEKDAKEEKEAAAAQQTTYAAPATGPSAAGMPSQMAPGMPPMGGFPPMMPPPTGFPPMVPPMMFPPRPGFPPFMPGIPPGYPMPGMPMPGMAPVVPPVAGAEAAGLNPEALLWQEYTAPDGRKYYYNTQTQETTWDKPKALEASSKEGAGTDGNGVPVITEAQQQAAAAAQQQVQAQLAAAKAAAEKAKKKKEEEEAAAAVAAESAAKQQVDKSRPVSSNPVANTAWCVVWTGDHKVFFYNPSTQTSVWERPPELYNRPDVDLLVSKPPEEKKPTPQTSSKREETPEEDAEEMDIDKDAVDSNGGSEAEESEDTDSPPAVKKSRKERKLEKQRQEQAAKKEKERPRQMLEKQVDPAIQAELQAQKAREDVPFERRLREFKEMLMEKNVSAGSTWEKELSKIVFDKRYLLLSAVERKAAFDAYVRERTEIERAEKKKRAKEARENFKQLLEEAKLHGRSSFTSFASKYGKDSRFKGVEKMREKEDIFNDYLKREFISMLMEKNITRRTKWSSFKKTVEDEERYKAVEGSSNREAIFREYQESLPEESNSDIEEENDRQKRVAAEAAIQERKKEVEAELGEQLKERNKEHEKHKYQEHEECFKALLVDLIKSVDYSWHDARKVLRKDSRYEDCDLLEKDTKERLFDAHIQHLEKKRRELLNDTKELTPNTKWREAKKVIDKDDKFSKFSTSDRKVERDYKDWMEERRETVLREFRELLRETKIITYKSLKMIHDNQQHLADILAVLENDKRYIMLNDAPEEREKILDQYLEELDKRGPPPPPTQQEAERRRK</sequence>
<feature type="region of interest" description="Disordered" evidence="3">
    <location>
        <begin position="132"/>
        <end position="186"/>
    </location>
</feature>
<dbReference type="PROSITE" id="PS50020">
    <property type="entry name" value="WW_DOMAIN_2"/>
    <property type="match status" value="3"/>
</dbReference>
<dbReference type="EMBL" id="UXUI01008283">
    <property type="protein sequence ID" value="VDD91075.1"/>
    <property type="molecule type" value="Genomic_DNA"/>
</dbReference>
<feature type="compositionally biased region" description="Basic and acidic residues" evidence="3">
    <location>
        <begin position="690"/>
        <end position="716"/>
    </location>
</feature>
<evidence type="ECO:0000313" key="7">
    <source>
        <dbReference type="Proteomes" id="UP000274131"/>
    </source>
</evidence>
<reference evidence="8" key="1">
    <citation type="submission" date="2016-04" db="UniProtKB">
        <authorList>
            <consortium name="WormBaseParasite"/>
        </authorList>
    </citation>
    <scope>IDENTIFICATION</scope>
</reference>
<dbReference type="SMART" id="SM00456">
    <property type="entry name" value="WW"/>
    <property type="match status" value="3"/>
</dbReference>
<feature type="compositionally biased region" description="Polar residues" evidence="3">
    <location>
        <begin position="174"/>
        <end position="186"/>
    </location>
</feature>
<dbReference type="Pfam" id="PF01846">
    <property type="entry name" value="FF"/>
    <property type="match status" value="6"/>
</dbReference>
<feature type="domain" description="FF" evidence="5">
    <location>
        <begin position="735"/>
        <end position="788"/>
    </location>
</feature>
<evidence type="ECO:0000256" key="3">
    <source>
        <dbReference type="SAM" id="MobiDB-lite"/>
    </source>
</evidence>
<feature type="domain" description="FF" evidence="5">
    <location>
        <begin position="1010"/>
        <end position="1066"/>
    </location>
</feature>
<feature type="domain" description="WW" evidence="4">
    <location>
        <begin position="324"/>
        <end position="351"/>
    </location>
</feature>
<dbReference type="SUPFAM" id="SSF81698">
    <property type="entry name" value="FF domain"/>
    <property type="match status" value="5"/>
</dbReference>
<evidence type="ECO:0000259" key="5">
    <source>
        <dbReference type="PROSITE" id="PS51676"/>
    </source>
</evidence>
<dbReference type="OrthoDB" id="63972at2759"/>
<dbReference type="STRING" id="51028.A0A0N4V7F0"/>
<dbReference type="WBParaSite" id="EVEC_0000621501-mRNA-1">
    <property type="protein sequence ID" value="EVEC_0000621501-mRNA-1"/>
    <property type="gene ID" value="EVEC_0000621501"/>
</dbReference>
<dbReference type="SUPFAM" id="SSF51045">
    <property type="entry name" value="WW domain"/>
    <property type="match status" value="3"/>
</dbReference>
<feature type="domain" description="WW" evidence="4">
    <location>
        <begin position="476"/>
        <end position="503"/>
    </location>
</feature>
<feature type="compositionally biased region" description="Basic and acidic residues" evidence="3">
    <location>
        <begin position="15"/>
        <end position="39"/>
    </location>
</feature>
<feature type="region of interest" description="Disordered" evidence="3">
    <location>
        <begin position="1"/>
        <end position="39"/>
    </location>
</feature>
<dbReference type="InterPro" id="IPR045148">
    <property type="entry name" value="TCRG1-like"/>
</dbReference>
<feature type="coiled-coil region" evidence="2">
    <location>
        <begin position="785"/>
        <end position="818"/>
    </location>
</feature>
<organism evidence="8">
    <name type="scientific">Enterobius vermicularis</name>
    <name type="common">Human pinworm</name>
    <dbReference type="NCBI Taxonomy" id="51028"/>
    <lineage>
        <taxon>Eukaryota</taxon>
        <taxon>Metazoa</taxon>
        <taxon>Ecdysozoa</taxon>
        <taxon>Nematoda</taxon>
        <taxon>Chromadorea</taxon>
        <taxon>Rhabditida</taxon>
        <taxon>Spirurina</taxon>
        <taxon>Oxyuridomorpha</taxon>
        <taxon>Oxyuroidea</taxon>
        <taxon>Oxyuridae</taxon>
        <taxon>Enterobius</taxon>
    </lineage>
</organism>